<evidence type="ECO:0000256" key="2">
    <source>
        <dbReference type="ARBA" id="ARBA00022598"/>
    </source>
</evidence>
<sequence>MLMGRALARSAQRHPDKTAVIFEDRSWSYSQFNARVNRLAHALSGLGLGKGDKLAVLALSGNEYLEIYHATAKLGVWMVPINHRLKAPDIAYRISHSQASGLVLGPEFVVLYDSLPPEARQAVAGCLLMLGQGPALPGAHAYEELLANSREDEPQAELHPEDTLFIGYTGGTTGRSKGALTSNRAIVAGYLYKVLDYGIRQGGVTLNPGPFWHTAPRNFTSLALYMGGTAVVTKRFDPREYLELVQRHRVTYSFLVPTMFNAILSLPDHRDFDTSSLSMLTSGGSPMPAPLEEAALNRFGPVLHEFYAATETLIITNITAEEMRRKPRSVGRPAWDVFLRLLDERGAEVPVGQVGEIYLQGPSLFSGYYRDSQKTDEAFRDGWFTLGDLGKLDEDGYLYIVDRRTDMVISGGENIYPSEVEEVLLRHPKVAEAAVIGVPDPTWGEVLKAVVVLKPGQESSFEELRDFCATRLADYLKPRSVDFVDQLPRSPVGKILKRKLRDRYWGDSEFKV</sequence>
<name>A0AAU9ES78_9BACT</name>
<dbReference type="PROSITE" id="PS00455">
    <property type="entry name" value="AMP_BINDING"/>
    <property type="match status" value="1"/>
</dbReference>
<dbReference type="PANTHER" id="PTHR43767:SF1">
    <property type="entry name" value="NONRIBOSOMAL PEPTIDE SYNTHASE PES1 (EUROFUNG)-RELATED"/>
    <property type="match status" value="1"/>
</dbReference>
<keyword evidence="2" id="KW-0436">Ligase</keyword>
<evidence type="ECO:0000259" key="4">
    <source>
        <dbReference type="Pfam" id="PF13193"/>
    </source>
</evidence>
<feature type="domain" description="AMP-binding enzyme C-terminal" evidence="4">
    <location>
        <begin position="419"/>
        <end position="494"/>
    </location>
</feature>
<dbReference type="AlphaFoldDB" id="A0AAU9ES78"/>
<evidence type="ECO:0000313" key="5">
    <source>
        <dbReference type="EMBL" id="BEQ16676.1"/>
    </source>
</evidence>
<reference evidence="6" key="1">
    <citation type="journal article" date="2023" name="Arch. Microbiol.">
        <title>Desulfoferula mesophilus gen. nov. sp. nov., a mesophilic sulfate-reducing bacterium isolated from a brackish lake sediment.</title>
        <authorList>
            <person name="Watanabe T."/>
            <person name="Yabe T."/>
            <person name="Tsuji J.M."/>
            <person name="Fukui M."/>
        </authorList>
    </citation>
    <scope>NUCLEOTIDE SEQUENCE [LARGE SCALE GENOMIC DNA]</scope>
    <source>
        <strain evidence="6">12FAK</strain>
    </source>
</reference>
<dbReference type="Gene3D" id="3.40.50.12780">
    <property type="entry name" value="N-terminal domain of ligase-like"/>
    <property type="match status" value="1"/>
</dbReference>
<comment type="similarity">
    <text evidence="1">Belongs to the ATP-dependent AMP-binding enzyme family.</text>
</comment>
<dbReference type="KEGG" id="dmp:FAK_37420"/>
<evidence type="ECO:0000259" key="3">
    <source>
        <dbReference type="Pfam" id="PF00501"/>
    </source>
</evidence>
<dbReference type="FunFam" id="3.30.300.30:FF:000008">
    <property type="entry name" value="2,3-dihydroxybenzoate-AMP ligase"/>
    <property type="match status" value="1"/>
</dbReference>
<dbReference type="InterPro" id="IPR020845">
    <property type="entry name" value="AMP-binding_CS"/>
</dbReference>
<organism evidence="5 6">
    <name type="scientific">Desulfoferula mesophila</name>
    <dbReference type="NCBI Taxonomy" id="3058419"/>
    <lineage>
        <taxon>Bacteria</taxon>
        <taxon>Pseudomonadati</taxon>
        <taxon>Thermodesulfobacteriota</taxon>
        <taxon>Desulfarculia</taxon>
        <taxon>Desulfarculales</taxon>
        <taxon>Desulfarculaceae</taxon>
        <taxon>Desulfoferula</taxon>
    </lineage>
</organism>
<proteinExistence type="inferred from homology"/>
<dbReference type="Pfam" id="PF13193">
    <property type="entry name" value="AMP-binding_C"/>
    <property type="match status" value="1"/>
</dbReference>
<feature type="domain" description="AMP-dependent synthetase/ligase" evidence="3">
    <location>
        <begin position="8"/>
        <end position="369"/>
    </location>
</feature>
<dbReference type="InterPro" id="IPR042099">
    <property type="entry name" value="ANL_N_sf"/>
</dbReference>
<dbReference type="Pfam" id="PF00501">
    <property type="entry name" value="AMP-binding"/>
    <property type="match status" value="1"/>
</dbReference>
<dbReference type="EMBL" id="AP028679">
    <property type="protein sequence ID" value="BEQ16676.1"/>
    <property type="molecule type" value="Genomic_DNA"/>
</dbReference>
<accession>A0AAU9ES78</accession>
<dbReference type="InterPro" id="IPR050237">
    <property type="entry name" value="ATP-dep_AMP-bd_enzyme"/>
</dbReference>
<dbReference type="InterPro" id="IPR045851">
    <property type="entry name" value="AMP-bd_C_sf"/>
</dbReference>
<dbReference type="PANTHER" id="PTHR43767">
    <property type="entry name" value="LONG-CHAIN-FATTY-ACID--COA LIGASE"/>
    <property type="match status" value="1"/>
</dbReference>
<dbReference type="SUPFAM" id="SSF56801">
    <property type="entry name" value="Acetyl-CoA synthetase-like"/>
    <property type="match status" value="1"/>
</dbReference>
<dbReference type="GO" id="GO:0016878">
    <property type="term" value="F:acid-thiol ligase activity"/>
    <property type="evidence" value="ECO:0007669"/>
    <property type="project" value="UniProtKB-ARBA"/>
</dbReference>
<dbReference type="NCBIfam" id="NF004837">
    <property type="entry name" value="PRK06187.1"/>
    <property type="match status" value="1"/>
</dbReference>
<dbReference type="Proteomes" id="UP001366166">
    <property type="component" value="Chromosome"/>
</dbReference>
<gene>
    <name evidence="5" type="ORF">FAK_37420</name>
</gene>
<keyword evidence="6" id="KW-1185">Reference proteome</keyword>
<evidence type="ECO:0000256" key="1">
    <source>
        <dbReference type="ARBA" id="ARBA00006432"/>
    </source>
</evidence>
<evidence type="ECO:0000313" key="6">
    <source>
        <dbReference type="Proteomes" id="UP001366166"/>
    </source>
</evidence>
<protein>
    <submittedName>
        <fullName evidence="5">Fatty-acyl-CoA synthase</fullName>
    </submittedName>
</protein>
<dbReference type="InterPro" id="IPR025110">
    <property type="entry name" value="AMP-bd_C"/>
</dbReference>
<dbReference type="Gene3D" id="3.30.300.30">
    <property type="match status" value="1"/>
</dbReference>
<dbReference type="InterPro" id="IPR000873">
    <property type="entry name" value="AMP-dep_synth/lig_dom"/>
</dbReference>
<dbReference type="RefSeq" id="WP_338602851.1">
    <property type="nucleotide sequence ID" value="NZ_AP028679.1"/>
</dbReference>